<protein>
    <submittedName>
        <fullName evidence="6">Alpha-hydroxy-acid oxidizing protein</fullName>
    </submittedName>
</protein>
<gene>
    <name evidence="6" type="ORF">ACFQ4O_07380</name>
</gene>
<dbReference type="PROSITE" id="PS51349">
    <property type="entry name" value="FMN_HYDROXY_ACID_DH_2"/>
    <property type="match status" value="1"/>
</dbReference>
<dbReference type="Pfam" id="PF01070">
    <property type="entry name" value="FMN_dh"/>
    <property type="match status" value="1"/>
</dbReference>
<dbReference type="InterPro" id="IPR013785">
    <property type="entry name" value="Aldolase_TIM"/>
</dbReference>
<feature type="domain" description="FMN hydroxy acid dehydrogenase" evidence="5">
    <location>
        <begin position="1"/>
        <end position="78"/>
    </location>
</feature>
<dbReference type="SUPFAM" id="SSF51395">
    <property type="entry name" value="FMN-linked oxidoreductases"/>
    <property type="match status" value="1"/>
</dbReference>
<accession>A0ABW3Z6G9</accession>
<keyword evidence="3" id="KW-0288">FMN</keyword>
<feature type="non-terminal residue" evidence="6">
    <location>
        <position position="1"/>
    </location>
</feature>
<keyword evidence="7" id="KW-1185">Reference proteome</keyword>
<comment type="cofactor">
    <cofactor evidence="1">
        <name>FMN</name>
        <dbReference type="ChEBI" id="CHEBI:58210"/>
    </cofactor>
</comment>
<evidence type="ECO:0000256" key="1">
    <source>
        <dbReference type="ARBA" id="ARBA00001917"/>
    </source>
</evidence>
<sequence length="78" mass="8119">GRAPLLLDGGVRRGTDVLKALARGADAVMVGQPQMHALAVAGAVGVAHMLTILRAEFEAAMALTGRRTLAEITPDTLW</sequence>
<evidence type="ECO:0000313" key="7">
    <source>
        <dbReference type="Proteomes" id="UP001597171"/>
    </source>
</evidence>
<dbReference type="Proteomes" id="UP001597171">
    <property type="component" value="Unassembled WGS sequence"/>
</dbReference>
<dbReference type="PANTHER" id="PTHR10578:SF107">
    <property type="entry name" value="2-HYDROXYACID OXIDASE 1"/>
    <property type="match status" value="1"/>
</dbReference>
<evidence type="ECO:0000256" key="3">
    <source>
        <dbReference type="ARBA" id="ARBA00022643"/>
    </source>
</evidence>
<dbReference type="Gene3D" id="3.20.20.70">
    <property type="entry name" value="Aldolase class I"/>
    <property type="match status" value="1"/>
</dbReference>
<evidence type="ECO:0000256" key="2">
    <source>
        <dbReference type="ARBA" id="ARBA00022630"/>
    </source>
</evidence>
<organism evidence="6 7">
    <name type="scientific">Methylopila musalis</name>
    <dbReference type="NCBI Taxonomy" id="1134781"/>
    <lineage>
        <taxon>Bacteria</taxon>
        <taxon>Pseudomonadati</taxon>
        <taxon>Pseudomonadota</taxon>
        <taxon>Alphaproteobacteria</taxon>
        <taxon>Hyphomicrobiales</taxon>
        <taxon>Methylopilaceae</taxon>
        <taxon>Methylopila</taxon>
    </lineage>
</organism>
<evidence type="ECO:0000256" key="4">
    <source>
        <dbReference type="ARBA" id="ARBA00023002"/>
    </source>
</evidence>
<dbReference type="PANTHER" id="PTHR10578">
    <property type="entry name" value="S -2-HYDROXY-ACID OXIDASE-RELATED"/>
    <property type="match status" value="1"/>
</dbReference>
<dbReference type="RefSeq" id="WP_378775049.1">
    <property type="nucleotide sequence ID" value="NZ_JBHTMX010000043.1"/>
</dbReference>
<dbReference type="EMBL" id="JBHTMX010000043">
    <property type="protein sequence ID" value="MFD1331821.1"/>
    <property type="molecule type" value="Genomic_DNA"/>
</dbReference>
<keyword evidence="2" id="KW-0285">Flavoprotein</keyword>
<keyword evidence="4" id="KW-0560">Oxidoreductase</keyword>
<dbReference type="InterPro" id="IPR000262">
    <property type="entry name" value="FMN-dep_DH"/>
</dbReference>
<reference evidence="7" key="1">
    <citation type="journal article" date="2019" name="Int. J. Syst. Evol. Microbiol.">
        <title>The Global Catalogue of Microorganisms (GCM) 10K type strain sequencing project: providing services to taxonomists for standard genome sequencing and annotation.</title>
        <authorList>
            <consortium name="The Broad Institute Genomics Platform"/>
            <consortium name="The Broad Institute Genome Sequencing Center for Infectious Disease"/>
            <person name="Wu L."/>
            <person name="Ma J."/>
        </authorList>
    </citation>
    <scope>NUCLEOTIDE SEQUENCE [LARGE SCALE GENOMIC DNA]</scope>
    <source>
        <strain evidence="7">CCUG 61696</strain>
    </source>
</reference>
<evidence type="ECO:0000313" key="6">
    <source>
        <dbReference type="EMBL" id="MFD1331821.1"/>
    </source>
</evidence>
<comment type="caution">
    <text evidence="6">The sequence shown here is derived from an EMBL/GenBank/DDBJ whole genome shotgun (WGS) entry which is preliminary data.</text>
</comment>
<name>A0ABW3Z6G9_9HYPH</name>
<dbReference type="InterPro" id="IPR037396">
    <property type="entry name" value="FMN_HAD"/>
</dbReference>
<proteinExistence type="predicted"/>
<evidence type="ECO:0000259" key="5">
    <source>
        <dbReference type="PROSITE" id="PS51349"/>
    </source>
</evidence>